<dbReference type="OrthoDB" id="3070071at2759"/>
<dbReference type="VEuPathDB" id="FungiDB:BD410DRAFT_900087"/>
<proteinExistence type="predicted"/>
<accession>A0A4Y7PWP1</accession>
<evidence type="ECO:0000313" key="1">
    <source>
        <dbReference type="EMBL" id="TDL19545.1"/>
    </source>
</evidence>
<keyword evidence="2" id="KW-1185">Reference proteome</keyword>
<evidence type="ECO:0000313" key="2">
    <source>
        <dbReference type="Proteomes" id="UP000294933"/>
    </source>
</evidence>
<sequence>MLPTEFIRYIAIYLPNEQLTVFALANHAFRLEAERLLYRDIELYPGNPGIKYGVVQQCLDTLLASPGKAFLVHSLAVVFWPIVVHKQIGAQLCDVLPMLTCLKHLDIRARVSQWSPKDIEAALRRSTFELSTFRFSQQLQLFNWVLEKQASLTSLAIDGVEHYISADQLALYRLLLIPSHPNMSLSCYDRDGHNTTNLMIVFPAFAPAVDGITCWSADPIKSHFTSFGPPSMIYCFYVYLSSLSDEETLVRSLRSIADNFRMIGHLVIRVEKKDIHLNPKALSSVLPCFGKLRSLCIQYWDIWEIDGDRTGPYQDRMPQLAAAWAEGSRGMCAVGFPNEVEMVPDDAGQWIQYVPPFHPDGNLYD</sequence>
<dbReference type="Proteomes" id="UP000294933">
    <property type="component" value="Unassembled WGS sequence"/>
</dbReference>
<organism evidence="1 2">
    <name type="scientific">Rickenella mellea</name>
    <dbReference type="NCBI Taxonomy" id="50990"/>
    <lineage>
        <taxon>Eukaryota</taxon>
        <taxon>Fungi</taxon>
        <taxon>Dikarya</taxon>
        <taxon>Basidiomycota</taxon>
        <taxon>Agaricomycotina</taxon>
        <taxon>Agaricomycetes</taxon>
        <taxon>Hymenochaetales</taxon>
        <taxon>Rickenellaceae</taxon>
        <taxon>Rickenella</taxon>
    </lineage>
</organism>
<evidence type="ECO:0008006" key="3">
    <source>
        <dbReference type="Google" id="ProtNLM"/>
    </source>
</evidence>
<name>A0A4Y7PWP1_9AGAM</name>
<dbReference type="AlphaFoldDB" id="A0A4Y7PWP1"/>
<dbReference type="EMBL" id="ML170195">
    <property type="protein sequence ID" value="TDL19545.1"/>
    <property type="molecule type" value="Genomic_DNA"/>
</dbReference>
<reference evidence="1 2" key="1">
    <citation type="submission" date="2018-06" db="EMBL/GenBank/DDBJ databases">
        <title>A transcriptomic atlas of mushroom development highlights an independent origin of complex multicellularity.</title>
        <authorList>
            <consortium name="DOE Joint Genome Institute"/>
            <person name="Krizsan K."/>
            <person name="Almasi E."/>
            <person name="Merenyi Z."/>
            <person name="Sahu N."/>
            <person name="Viragh M."/>
            <person name="Koszo T."/>
            <person name="Mondo S."/>
            <person name="Kiss B."/>
            <person name="Balint B."/>
            <person name="Kues U."/>
            <person name="Barry K."/>
            <person name="Hegedus J.C."/>
            <person name="Henrissat B."/>
            <person name="Johnson J."/>
            <person name="Lipzen A."/>
            <person name="Ohm R."/>
            <person name="Nagy I."/>
            <person name="Pangilinan J."/>
            <person name="Yan J."/>
            <person name="Xiong Y."/>
            <person name="Grigoriev I.V."/>
            <person name="Hibbett D.S."/>
            <person name="Nagy L.G."/>
        </authorList>
    </citation>
    <scope>NUCLEOTIDE SEQUENCE [LARGE SCALE GENOMIC DNA]</scope>
    <source>
        <strain evidence="1 2">SZMC22713</strain>
    </source>
</reference>
<protein>
    <recommendedName>
        <fullName evidence="3">F-box domain-containing protein</fullName>
    </recommendedName>
</protein>
<gene>
    <name evidence="1" type="ORF">BD410DRAFT_900087</name>
</gene>